<dbReference type="HAMAP" id="MF_01106">
    <property type="entry name" value="ArgJ"/>
    <property type="match status" value="1"/>
</dbReference>
<gene>
    <name evidence="6 7" type="primary">argJ</name>
    <name evidence="7" type="ORF">ACFPYN_00070</name>
</gene>
<dbReference type="Proteomes" id="UP001596170">
    <property type="component" value="Unassembled WGS sequence"/>
</dbReference>
<feature type="binding site" evidence="6">
    <location>
        <position position="405"/>
    </location>
    <ligand>
        <name>substrate</name>
    </ligand>
</feature>
<comment type="catalytic activity">
    <reaction evidence="6">
        <text>N(2)-acetyl-L-ornithine + L-glutamate = N-acetyl-L-glutamate + L-ornithine</text>
        <dbReference type="Rhea" id="RHEA:15349"/>
        <dbReference type="ChEBI" id="CHEBI:29985"/>
        <dbReference type="ChEBI" id="CHEBI:44337"/>
        <dbReference type="ChEBI" id="CHEBI:46911"/>
        <dbReference type="ChEBI" id="CHEBI:57805"/>
        <dbReference type="EC" id="2.3.1.35"/>
    </reaction>
</comment>
<comment type="subcellular location">
    <subcellularLocation>
        <location evidence="6">Cytoplasm</location>
    </subcellularLocation>
</comment>
<dbReference type="EC" id="2.3.1.1" evidence="6"/>
<dbReference type="Gene3D" id="3.30.2330.10">
    <property type="entry name" value="arginine biosynthesis bifunctional protein suprefamily"/>
    <property type="match status" value="1"/>
</dbReference>
<comment type="pathway">
    <text evidence="6">Amino-acid biosynthesis; L-arginine biosynthesis; N(2)-acetyl-L-ornithine from L-glutamate: step 1/4.</text>
</comment>
<evidence type="ECO:0000256" key="2">
    <source>
        <dbReference type="ARBA" id="ARBA00011475"/>
    </source>
</evidence>
<keyword evidence="8" id="KW-1185">Reference proteome</keyword>
<organism evidence="7 8">
    <name type="scientific">Paenisporosarcina macmurdoensis</name>
    <dbReference type="NCBI Taxonomy" id="212659"/>
    <lineage>
        <taxon>Bacteria</taxon>
        <taxon>Bacillati</taxon>
        <taxon>Bacillota</taxon>
        <taxon>Bacilli</taxon>
        <taxon>Bacillales</taxon>
        <taxon>Caryophanaceae</taxon>
        <taxon>Paenisporosarcina</taxon>
    </lineage>
</organism>
<sequence length="410" mass="44169">MEQTLIHKNLKLKTIEEGSISSPMGFKAGGLHCGLRRKALDLGWIYSEVPAITAGVYTTNLFQAAPLTVTKESIAVEHKIQAILVNSGNANACTGEEGMKNALEMRDHFSLSLGIPQHYVAVTSTGVIGQQLPIDKIHNGIKEIDVTNSQEGHFEQAILTTDTTVKHLAVSLEIDGKKVVIGGAAKGSGMIHPNMATMLGFVTTDAAIAPDALQTALKEITNQSFNMITVDGDTSTNDMVLILANGLAENYELSPAHPQWNVFISALKMVCEELAKKIARDGEGATKLIEVEVTGALEKETAEVISKTIVGSSLVKTAIFGTDANWGRIICAVGYSGKMIDPLKVTVKIGPITVVENGLPQDFSEELAKQYLQNEHINIMVDLQEGDESAIAWGCDLTYDYVRINASYRT</sequence>
<proteinExistence type="inferred from homology"/>
<keyword evidence="6" id="KW-0963">Cytoplasm</keyword>
<dbReference type="InterPro" id="IPR002813">
    <property type="entry name" value="Arg_biosynth_ArgJ"/>
</dbReference>
<feature type="binding site" evidence="6">
    <location>
        <position position="283"/>
    </location>
    <ligand>
        <name>substrate</name>
    </ligand>
</feature>
<dbReference type="Gene3D" id="3.10.20.340">
    <property type="entry name" value="ArgJ beta chain, C-terminal domain"/>
    <property type="match status" value="1"/>
</dbReference>
<keyword evidence="6" id="KW-0028">Amino-acid biosynthesis</keyword>
<feature type="active site" description="Nucleophile" evidence="6">
    <location>
        <position position="197"/>
    </location>
</feature>
<evidence type="ECO:0000256" key="6">
    <source>
        <dbReference type="HAMAP-Rule" id="MF_01106"/>
    </source>
</evidence>
<evidence type="ECO:0000256" key="1">
    <source>
        <dbReference type="ARBA" id="ARBA00006774"/>
    </source>
</evidence>
<comment type="similarity">
    <text evidence="1 6">Belongs to the ArgJ family.</text>
</comment>
<dbReference type="InterPro" id="IPR042195">
    <property type="entry name" value="ArgJ_beta_C"/>
</dbReference>
<keyword evidence="5 6" id="KW-0012">Acyltransferase</keyword>
<dbReference type="EC" id="2.3.1.35" evidence="6"/>
<reference evidence="8" key="1">
    <citation type="journal article" date="2019" name="Int. J. Syst. Evol. Microbiol.">
        <title>The Global Catalogue of Microorganisms (GCM) 10K type strain sequencing project: providing services to taxonomists for standard genome sequencing and annotation.</title>
        <authorList>
            <consortium name="The Broad Institute Genomics Platform"/>
            <consortium name="The Broad Institute Genome Sequencing Center for Infectious Disease"/>
            <person name="Wu L."/>
            <person name="Ma J."/>
        </authorList>
    </citation>
    <scope>NUCLEOTIDE SEQUENCE [LARGE SCALE GENOMIC DNA]</scope>
    <source>
        <strain evidence="8">CCUG 54527</strain>
    </source>
</reference>
<evidence type="ECO:0000256" key="3">
    <source>
        <dbReference type="ARBA" id="ARBA00022679"/>
    </source>
</evidence>
<feature type="binding site" evidence="6">
    <location>
        <position position="186"/>
    </location>
    <ligand>
        <name>substrate</name>
    </ligand>
</feature>
<feature type="site" description="Cleavage; by autolysis" evidence="6">
    <location>
        <begin position="196"/>
        <end position="197"/>
    </location>
</feature>
<feature type="binding site" evidence="6">
    <location>
        <position position="160"/>
    </location>
    <ligand>
        <name>substrate</name>
    </ligand>
</feature>
<evidence type="ECO:0000256" key="5">
    <source>
        <dbReference type="ARBA" id="ARBA00023315"/>
    </source>
</evidence>
<keyword evidence="6" id="KW-0511">Multifunctional enzyme</keyword>
<dbReference type="PANTHER" id="PTHR23100:SF0">
    <property type="entry name" value="ARGININE BIOSYNTHESIS BIFUNCTIONAL PROTEIN ARGJ, MITOCHONDRIAL"/>
    <property type="match status" value="1"/>
</dbReference>
<dbReference type="GO" id="GO:0004358">
    <property type="term" value="F:L-glutamate N-acetyltransferase activity, acting on acetyl-L-ornithine as donor"/>
    <property type="evidence" value="ECO:0007669"/>
    <property type="project" value="UniProtKB-EC"/>
</dbReference>
<protein>
    <recommendedName>
        <fullName evidence="6">Arginine biosynthesis bifunctional protein ArgJ</fullName>
    </recommendedName>
    <domain>
        <recommendedName>
            <fullName evidence="6">Glutamate N-acetyltransferase</fullName>
            <ecNumber evidence="6">2.3.1.35</ecNumber>
        </recommendedName>
        <alternativeName>
            <fullName evidence="6">Ornithine acetyltransferase</fullName>
            <shortName evidence="6">OATase</shortName>
        </alternativeName>
        <alternativeName>
            <fullName evidence="6">Ornithine transacetylase</fullName>
        </alternativeName>
    </domain>
    <domain>
        <recommendedName>
            <fullName evidence="6">Amino-acid acetyltransferase</fullName>
            <ecNumber evidence="6">2.3.1.1</ecNumber>
        </recommendedName>
        <alternativeName>
            <fullName evidence="6">N-acetylglutamate synthase</fullName>
            <shortName evidence="6">AGSase</shortName>
        </alternativeName>
    </domain>
    <component>
        <recommendedName>
            <fullName evidence="6">Arginine biosynthesis bifunctional protein ArgJ alpha chain</fullName>
        </recommendedName>
    </component>
    <component>
        <recommendedName>
            <fullName evidence="6">Arginine biosynthesis bifunctional protein ArgJ beta chain</fullName>
        </recommendedName>
    </component>
</protein>
<dbReference type="PANTHER" id="PTHR23100">
    <property type="entry name" value="ARGININE BIOSYNTHESIS BIFUNCTIONAL PROTEIN ARGJ"/>
    <property type="match status" value="1"/>
</dbReference>
<feature type="binding site" evidence="6">
    <location>
        <position position="410"/>
    </location>
    <ligand>
        <name>substrate</name>
    </ligand>
</feature>
<dbReference type="SUPFAM" id="SSF56266">
    <property type="entry name" value="DmpA/ArgJ-like"/>
    <property type="match status" value="1"/>
</dbReference>
<feature type="chain" id="PRO_5044925193" description="Arginine biosynthesis bifunctional protein ArgJ beta chain" evidence="6">
    <location>
        <begin position="197"/>
        <end position="410"/>
    </location>
</feature>
<feature type="chain" id="PRO_5044925194" description="Arginine biosynthesis bifunctional protein ArgJ alpha chain" evidence="6">
    <location>
        <begin position="1"/>
        <end position="196"/>
    </location>
</feature>
<feature type="site" description="Involved in the stabilization of negative charge on the oxyanion by the formation of the oxyanion hole" evidence="6">
    <location>
        <position position="126"/>
    </location>
</feature>
<keyword evidence="4 6" id="KW-0068">Autocatalytic cleavage</keyword>
<name>A0ABW1L3Z6_9BACL</name>
<evidence type="ECO:0000256" key="4">
    <source>
        <dbReference type="ARBA" id="ARBA00022813"/>
    </source>
</evidence>
<accession>A0ABW1L3Z6</accession>
<dbReference type="CDD" id="cd02152">
    <property type="entry name" value="OAT"/>
    <property type="match status" value="1"/>
</dbReference>
<evidence type="ECO:0000313" key="7">
    <source>
        <dbReference type="EMBL" id="MFC6037833.1"/>
    </source>
</evidence>
<evidence type="ECO:0000313" key="8">
    <source>
        <dbReference type="Proteomes" id="UP001596170"/>
    </source>
</evidence>
<comment type="catalytic activity">
    <reaction evidence="6">
        <text>L-glutamate + acetyl-CoA = N-acetyl-L-glutamate + CoA + H(+)</text>
        <dbReference type="Rhea" id="RHEA:24292"/>
        <dbReference type="ChEBI" id="CHEBI:15378"/>
        <dbReference type="ChEBI" id="CHEBI:29985"/>
        <dbReference type="ChEBI" id="CHEBI:44337"/>
        <dbReference type="ChEBI" id="CHEBI:57287"/>
        <dbReference type="ChEBI" id="CHEBI:57288"/>
        <dbReference type="EC" id="2.3.1.1"/>
    </reaction>
</comment>
<feature type="site" description="Involved in the stabilization of negative charge on the oxyanion by the formation of the oxyanion hole" evidence="6">
    <location>
        <position position="125"/>
    </location>
</feature>
<keyword evidence="3 6" id="KW-0808">Transferase</keyword>
<keyword evidence="6" id="KW-0055">Arginine biosynthesis</keyword>
<comment type="subunit">
    <text evidence="2 6">Heterotetramer of two alpha and two beta chains.</text>
</comment>
<dbReference type="InterPro" id="IPR016117">
    <property type="entry name" value="ArgJ-like_dom_sf"/>
</dbReference>
<comment type="caution">
    <text evidence="7">The sequence shown here is derived from an EMBL/GenBank/DDBJ whole genome shotgun (WGS) entry which is preliminary data.</text>
</comment>
<dbReference type="NCBIfam" id="TIGR00120">
    <property type="entry name" value="ArgJ"/>
    <property type="match status" value="1"/>
</dbReference>
<dbReference type="Pfam" id="PF01960">
    <property type="entry name" value="ArgJ"/>
    <property type="match status" value="1"/>
</dbReference>
<dbReference type="Gene3D" id="3.60.70.12">
    <property type="entry name" value="L-amino peptidase D-ALA esterase/amidase"/>
    <property type="match status" value="1"/>
</dbReference>
<feature type="binding site" evidence="6">
    <location>
        <position position="197"/>
    </location>
    <ligand>
        <name>substrate</name>
    </ligand>
</feature>
<comment type="function">
    <text evidence="6">Catalyzes two activities which are involved in the cyclic version of arginine biosynthesis: the synthesis of N-acetylglutamate from glutamate and acetyl-CoA as the acetyl donor, and of ornithine by transacetylation between N(2)-acetylornithine and glutamate.</text>
</comment>
<comment type="pathway">
    <text evidence="6">Amino-acid biosynthesis; L-arginine biosynthesis; L-ornithine and N-acetyl-L-glutamate from L-glutamate and N(2)-acetyl-L-ornithine (cyclic): step 1/1.</text>
</comment>
<dbReference type="EMBL" id="JBHSRI010000002">
    <property type="protein sequence ID" value="MFC6037833.1"/>
    <property type="molecule type" value="Genomic_DNA"/>
</dbReference>
<dbReference type="RefSeq" id="WP_377731825.1">
    <property type="nucleotide sequence ID" value="NZ_JBHSRI010000002.1"/>
</dbReference>
<dbReference type="NCBIfam" id="NF003802">
    <property type="entry name" value="PRK05388.1"/>
    <property type="match status" value="1"/>
</dbReference>